<comment type="subcellular location">
    <subcellularLocation>
        <location evidence="1">Nucleus</location>
    </subcellularLocation>
</comment>
<evidence type="ECO:0000259" key="7">
    <source>
        <dbReference type="SMART" id="SM01168"/>
    </source>
</evidence>
<dbReference type="SMART" id="SM01168">
    <property type="entry name" value="DUF1907"/>
    <property type="match status" value="1"/>
</dbReference>
<keyword evidence="6" id="KW-0539">Nucleus</keyword>
<dbReference type="EMBL" id="WIGN01000709">
    <property type="protein sequence ID" value="KAF6785051.1"/>
    <property type="molecule type" value="Genomic_DNA"/>
</dbReference>
<dbReference type="AlphaFoldDB" id="A0A8H6IMK5"/>
<evidence type="ECO:0000313" key="9">
    <source>
        <dbReference type="Proteomes" id="UP000652219"/>
    </source>
</evidence>
<dbReference type="GO" id="GO:0016788">
    <property type="term" value="F:hydrolase activity, acting on ester bonds"/>
    <property type="evidence" value="ECO:0007669"/>
    <property type="project" value="TreeGrafter"/>
</dbReference>
<accession>A0A8H6IMK5</accession>
<sequence>MHVEKYALSPPTLEELAEQLRTTLDANFHHSSVTVGPCPDLRKSPFNLATEGLSGDEKVADIGGQPNLFPRPRLDSIWHMDELARAMDMSAERGGLIGAGAGPFNVLGQNSELAPNIGWADGLEKVNNQSRVIRIVPETGAVDVLKSPTLDCGLMANLYGSLGEPGPVIKITARGRKGAEKSFTECVRRGLHAAYGDDRAVSLGGVFVVKSGRAVYHVMPDFPSERDLPFKDRKQVDDWLTWHDFDAPVVCLSVLHSADPNNLGLRMEHTHAFSAAGENAGGHYHYEADGFREVIEYEGYFNTAKAIYRIDNPAHSK</sequence>
<name>A0A8H6IMK5_9PEZI</name>
<evidence type="ECO:0000256" key="6">
    <source>
        <dbReference type="ARBA" id="ARBA00023242"/>
    </source>
</evidence>
<evidence type="ECO:0000256" key="3">
    <source>
        <dbReference type="ARBA" id="ARBA00022723"/>
    </source>
</evidence>
<dbReference type="CDD" id="cd17298">
    <property type="entry name" value="DUF1907"/>
    <property type="match status" value="1"/>
</dbReference>
<dbReference type="InterPro" id="IPR015021">
    <property type="entry name" value="C11orf54_DUF1907"/>
</dbReference>
<keyword evidence="5" id="KW-0862">Zinc</keyword>
<gene>
    <name evidence="8" type="ORF">CSOJ01_15652</name>
</gene>
<keyword evidence="3" id="KW-0479">Metal-binding</keyword>
<dbReference type="Pfam" id="PF08925">
    <property type="entry name" value="DUF1907"/>
    <property type="match status" value="1"/>
</dbReference>
<evidence type="ECO:0000313" key="8">
    <source>
        <dbReference type="EMBL" id="KAF6785051.1"/>
    </source>
</evidence>
<comment type="subunit">
    <text evidence="2">Monomer.</text>
</comment>
<proteinExistence type="predicted"/>
<evidence type="ECO:0000256" key="1">
    <source>
        <dbReference type="ARBA" id="ARBA00004123"/>
    </source>
</evidence>
<evidence type="ECO:0000256" key="2">
    <source>
        <dbReference type="ARBA" id="ARBA00011245"/>
    </source>
</evidence>
<dbReference type="GO" id="GO:0008270">
    <property type="term" value="F:zinc ion binding"/>
    <property type="evidence" value="ECO:0007669"/>
    <property type="project" value="TreeGrafter"/>
</dbReference>
<dbReference type="PANTHER" id="PTHR13204:SF1">
    <property type="entry name" value="ESTER HYDROLASE C11ORF54"/>
    <property type="match status" value="1"/>
</dbReference>
<organism evidence="8 9">
    <name type="scientific">Colletotrichum sojae</name>
    <dbReference type="NCBI Taxonomy" id="2175907"/>
    <lineage>
        <taxon>Eukaryota</taxon>
        <taxon>Fungi</taxon>
        <taxon>Dikarya</taxon>
        <taxon>Ascomycota</taxon>
        <taxon>Pezizomycotina</taxon>
        <taxon>Sordariomycetes</taxon>
        <taxon>Hypocreomycetidae</taxon>
        <taxon>Glomerellales</taxon>
        <taxon>Glomerellaceae</taxon>
        <taxon>Colletotrichum</taxon>
        <taxon>Colletotrichum orchidearum species complex</taxon>
    </lineage>
</organism>
<dbReference type="GO" id="GO:0005634">
    <property type="term" value="C:nucleus"/>
    <property type="evidence" value="ECO:0007669"/>
    <property type="project" value="UniProtKB-SubCell"/>
</dbReference>
<protein>
    <submittedName>
        <fullName evidence="8">Ester hydrolase c11orf54-like protein</fullName>
    </submittedName>
</protein>
<evidence type="ECO:0000256" key="4">
    <source>
        <dbReference type="ARBA" id="ARBA00022801"/>
    </source>
</evidence>
<keyword evidence="9" id="KW-1185">Reference proteome</keyword>
<dbReference type="Proteomes" id="UP000652219">
    <property type="component" value="Unassembled WGS sequence"/>
</dbReference>
<dbReference type="SUPFAM" id="SSF117856">
    <property type="entry name" value="AF0104/ALDC/Ptd012-like"/>
    <property type="match status" value="1"/>
</dbReference>
<reference evidence="8 9" key="1">
    <citation type="journal article" date="2020" name="Phytopathology">
        <title>Genome Sequence Resources of Colletotrichum truncatum, C. plurivorum, C. musicola, and C. sojae: Four Species Pathogenic to Soybean (Glycine max).</title>
        <authorList>
            <person name="Rogerio F."/>
            <person name="Boufleur T.R."/>
            <person name="Ciampi-Guillardi M."/>
            <person name="Sukno S.A."/>
            <person name="Thon M.R."/>
            <person name="Massola Junior N.S."/>
            <person name="Baroncelli R."/>
        </authorList>
    </citation>
    <scope>NUCLEOTIDE SEQUENCE [LARGE SCALE GENOMIC DNA]</scope>
    <source>
        <strain evidence="8 9">LFN0009</strain>
    </source>
</reference>
<evidence type="ECO:0000256" key="5">
    <source>
        <dbReference type="ARBA" id="ARBA00022833"/>
    </source>
</evidence>
<feature type="domain" description="DUF1907" evidence="7">
    <location>
        <begin position="19"/>
        <end position="310"/>
    </location>
</feature>
<keyword evidence="4 8" id="KW-0378">Hydrolase</keyword>
<comment type="caution">
    <text evidence="8">The sequence shown here is derived from an EMBL/GenBank/DDBJ whole genome shotgun (WGS) entry which is preliminary data.</text>
</comment>
<dbReference type="PANTHER" id="PTHR13204">
    <property type="entry name" value="PTD012 PROTEIN"/>
    <property type="match status" value="1"/>
</dbReference>